<sequence>MKNRMCDPAVASASFNRRTVMKGVFYTSLLAATGSYASAATADELWEDYKRRFMTSDGRIIDAHDGVASHSEGQGYGMLFAVAFDDQASFDKLWNWTATTLRRPQDALFSWRYISNAVPHVPDHNNATDGDLLIAFALTLAAQKWQRSSLLTQAKKIYSSVREKLLVSFNGRLVLLPGLAGFLLPGKVTLNLSYYIIPSMQAARDLDDAVTWSKAIDDGMDLLRQARFGKWGLPPDWLTLGKDRDMPEIASGWPPRFSYDAIRIPLYLQWGGMLDPDLADPFVSYWHAYISGVLPAWIDLKTDETAPYGAPEGFHAIGGACGFENGFVPVLRGNIDYYSASLVLLSNIVATRRLR</sequence>
<dbReference type="Gene3D" id="1.50.10.10">
    <property type="match status" value="1"/>
</dbReference>
<evidence type="ECO:0000256" key="2">
    <source>
        <dbReference type="ARBA" id="ARBA00009209"/>
    </source>
</evidence>
<dbReference type="EC" id="3.2.1.4" evidence="3"/>
<evidence type="ECO:0000313" key="9">
    <source>
        <dbReference type="Proteomes" id="UP000031656"/>
    </source>
</evidence>
<dbReference type="RefSeq" id="WP_148295905.1">
    <property type="nucleotide sequence ID" value="NZ_CP004373.1"/>
</dbReference>
<dbReference type="Proteomes" id="UP000031656">
    <property type="component" value="Chromosome"/>
</dbReference>
<evidence type="ECO:0000256" key="7">
    <source>
        <dbReference type="ARBA" id="ARBA00023326"/>
    </source>
</evidence>
<name>A0A067Z5H3_GLUOY</name>
<dbReference type="EMBL" id="CP004373">
    <property type="protein sequence ID" value="AHK71322.1"/>
    <property type="molecule type" value="Genomic_DNA"/>
</dbReference>
<dbReference type="GO" id="GO:0008810">
    <property type="term" value="F:cellulase activity"/>
    <property type="evidence" value="ECO:0007669"/>
    <property type="project" value="UniProtKB-EC"/>
</dbReference>
<dbReference type="Pfam" id="PF01270">
    <property type="entry name" value="Glyco_hydro_8"/>
    <property type="match status" value="1"/>
</dbReference>
<dbReference type="PRINTS" id="PR00735">
    <property type="entry name" value="GLHYDRLASE8"/>
</dbReference>
<gene>
    <name evidence="8" type="primary">cmcAX</name>
    <name evidence="8" type="ORF">GLS_c14340</name>
</gene>
<dbReference type="InterPro" id="IPR006311">
    <property type="entry name" value="TAT_signal"/>
</dbReference>
<keyword evidence="7" id="KW-0624">Polysaccharide degradation</keyword>
<organism evidence="8 9">
    <name type="scientific">Gluconobacter oxydans DSM 3504</name>
    <dbReference type="NCBI Taxonomy" id="1288313"/>
    <lineage>
        <taxon>Bacteria</taxon>
        <taxon>Pseudomonadati</taxon>
        <taxon>Pseudomonadota</taxon>
        <taxon>Alphaproteobacteria</taxon>
        <taxon>Acetobacterales</taxon>
        <taxon>Acetobacteraceae</taxon>
        <taxon>Gluconobacter</taxon>
    </lineage>
</organism>
<dbReference type="HOGENOM" id="CLU_037297_1_0_5"/>
<comment type="similarity">
    <text evidence="2">Belongs to the glycosyl hydrolase 8 (cellulase D) family.</text>
</comment>
<keyword evidence="5" id="KW-0136">Cellulose degradation</keyword>
<evidence type="ECO:0000256" key="3">
    <source>
        <dbReference type="ARBA" id="ARBA00012601"/>
    </source>
</evidence>
<dbReference type="KEGG" id="goy:GLS_c14340"/>
<comment type="catalytic activity">
    <reaction evidence="1">
        <text>Endohydrolysis of (1-&gt;4)-beta-D-glucosidic linkages in cellulose, lichenin and cereal beta-D-glucans.</text>
        <dbReference type="EC" id="3.2.1.4"/>
    </reaction>
</comment>
<dbReference type="InterPro" id="IPR002037">
    <property type="entry name" value="Glyco_hydro_8"/>
</dbReference>
<keyword evidence="6 8" id="KW-0326">Glycosidase</keyword>
<evidence type="ECO:0000256" key="1">
    <source>
        <dbReference type="ARBA" id="ARBA00000966"/>
    </source>
</evidence>
<evidence type="ECO:0000256" key="6">
    <source>
        <dbReference type="ARBA" id="ARBA00023295"/>
    </source>
</evidence>
<keyword evidence="7" id="KW-0119">Carbohydrate metabolism</keyword>
<evidence type="ECO:0000313" key="8">
    <source>
        <dbReference type="EMBL" id="AHK71322.1"/>
    </source>
</evidence>
<dbReference type="PROSITE" id="PS51318">
    <property type="entry name" value="TAT"/>
    <property type="match status" value="1"/>
</dbReference>
<dbReference type="GO" id="GO:0030245">
    <property type="term" value="P:cellulose catabolic process"/>
    <property type="evidence" value="ECO:0007669"/>
    <property type="project" value="UniProtKB-KW"/>
</dbReference>
<evidence type="ECO:0000256" key="4">
    <source>
        <dbReference type="ARBA" id="ARBA00022801"/>
    </source>
</evidence>
<dbReference type="AlphaFoldDB" id="A0A067Z5H3"/>
<reference evidence="8 9" key="1">
    <citation type="journal article" date="2015" name="Appl. Microbiol. Biotechnol.">
        <title>The consequence of an additional NADH dehydrogenase paralog on the growth of Gluconobacter oxydans DSM3504.</title>
        <authorList>
            <person name="Kostner D."/>
            <person name="Luchterhand B."/>
            <person name="Junker A."/>
            <person name="Volland S."/>
            <person name="Daniel R."/>
            <person name="Buchs J."/>
            <person name="Liebl W."/>
            <person name="Ehrenreich A."/>
        </authorList>
    </citation>
    <scope>NUCLEOTIDE SEQUENCE [LARGE SCALE GENOMIC DNA]</scope>
    <source>
        <strain evidence="8">DSM 3504</strain>
    </source>
</reference>
<proteinExistence type="inferred from homology"/>
<dbReference type="InterPro" id="IPR012341">
    <property type="entry name" value="6hp_glycosidase-like_sf"/>
</dbReference>
<dbReference type="GeneID" id="56905655"/>
<evidence type="ECO:0000256" key="5">
    <source>
        <dbReference type="ARBA" id="ARBA00023001"/>
    </source>
</evidence>
<dbReference type="InterPro" id="IPR008928">
    <property type="entry name" value="6-hairpin_glycosidase_sf"/>
</dbReference>
<dbReference type="SUPFAM" id="SSF48208">
    <property type="entry name" value="Six-hairpin glycosidases"/>
    <property type="match status" value="1"/>
</dbReference>
<accession>A0A067Z5H3</accession>
<protein>
    <recommendedName>
        <fullName evidence="3">cellulase</fullName>
        <ecNumber evidence="3">3.2.1.4</ecNumber>
    </recommendedName>
</protein>
<keyword evidence="4 8" id="KW-0378">Hydrolase</keyword>